<gene>
    <name evidence="1" type="ORF">GW579_23495</name>
</gene>
<name>A0A6M2BAY5_9GAMM</name>
<organism evidence="1 2">
    <name type="scientific">Rahnella contaminans</name>
    <dbReference type="NCBI Taxonomy" id="2703882"/>
    <lineage>
        <taxon>Bacteria</taxon>
        <taxon>Pseudomonadati</taxon>
        <taxon>Pseudomonadota</taxon>
        <taxon>Gammaproteobacteria</taxon>
        <taxon>Enterobacterales</taxon>
        <taxon>Yersiniaceae</taxon>
        <taxon>Rahnella</taxon>
    </lineage>
</organism>
<proteinExistence type="predicted"/>
<sequence>MEFKLDLKSNALDSFNEAITKFRQGEEGDYKAFKFAILHLSHCFELTLKMYIQTLDENLIYSKCYRAVVERAKNEKINISDALKSMQAEGFDFENLIKVLTNPHTITLDQALSIAALEKCRVTSVALVDKELLDDIDWMKHLRNSIEHYEFAFSIKDVRLTMGRLVRGLAEFTDIFSLYDLDKEVSKEAAKTYKILSDEYEHKIHEGHLDVSDARKEAFRGVRPKFMEFVNWKQYTCDDCGYDTLIQNHDSSTGYRCTYCGAEDSGSIEVTCDVCGSEWPEEEMSSWLGEGTHTCPDCRDLSNKP</sequence>
<accession>A0A6M2BAY5</accession>
<evidence type="ECO:0000313" key="2">
    <source>
        <dbReference type="Proteomes" id="UP000476696"/>
    </source>
</evidence>
<dbReference type="RefSeq" id="WP_165062226.1">
    <property type="nucleotide sequence ID" value="NZ_JAADJS010000010.1"/>
</dbReference>
<dbReference type="EMBL" id="JAADJS010000010">
    <property type="protein sequence ID" value="NGX90045.1"/>
    <property type="molecule type" value="Genomic_DNA"/>
</dbReference>
<evidence type="ECO:0000313" key="1">
    <source>
        <dbReference type="EMBL" id="NGX90045.1"/>
    </source>
</evidence>
<comment type="caution">
    <text evidence="1">The sequence shown here is derived from an EMBL/GenBank/DDBJ whole genome shotgun (WGS) entry which is preliminary data.</text>
</comment>
<dbReference type="AlphaFoldDB" id="A0A6M2BAY5"/>
<keyword evidence="2" id="KW-1185">Reference proteome</keyword>
<reference evidence="1 2" key="2">
    <citation type="submission" date="2020-03" db="EMBL/GenBank/DDBJ databases">
        <title>Rahnella aceri sp. nov., isoated from traditional Jeju Makgeolli.</title>
        <authorList>
            <person name="Kim I.S."/>
            <person name="Jeon D."/>
        </authorList>
    </citation>
    <scope>NUCLEOTIDE SEQUENCE [LARGE SCALE GENOMIC DNA]</scope>
    <source>
        <strain evidence="1 2">Lac-M11</strain>
    </source>
</reference>
<reference evidence="1 2" key="1">
    <citation type="submission" date="2020-01" db="EMBL/GenBank/DDBJ databases">
        <authorList>
            <person name="Lee S.D."/>
        </authorList>
    </citation>
    <scope>NUCLEOTIDE SEQUENCE [LARGE SCALE GENOMIC DNA]</scope>
    <source>
        <strain evidence="1 2">Lac-M11</strain>
    </source>
</reference>
<dbReference type="Proteomes" id="UP000476696">
    <property type="component" value="Unassembled WGS sequence"/>
</dbReference>
<protein>
    <submittedName>
        <fullName evidence="1">Uncharacterized protein</fullName>
    </submittedName>
</protein>